<dbReference type="PROSITE" id="PS01031">
    <property type="entry name" value="SHSP"/>
    <property type="match status" value="1"/>
</dbReference>
<feature type="compositionally biased region" description="Basic residues" evidence="4">
    <location>
        <begin position="56"/>
        <end position="72"/>
    </location>
</feature>
<reference evidence="6 7" key="1">
    <citation type="submission" date="2015-01" db="EMBL/GenBank/DDBJ databases">
        <title>The Genome Sequence of Ochroconis gallopava CBS43764.</title>
        <authorList>
            <consortium name="The Broad Institute Genomics Platform"/>
            <person name="Cuomo C."/>
            <person name="de Hoog S."/>
            <person name="Gorbushina A."/>
            <person name="Stielow B."/>
            <person name="Teixiera M."/>
            <person name="Abouelleil A."/>
            <person name="Chapman S.B."/>
            <person name="Priest M."/>
            <person name="Young S.K."/>
            <person name="Wortman J."/>
            <person name="Nusbaum C."/>
            <person name="Birren B."/>
        </authorList>
    </citation>
    <scope>NUCLEOTIDE SEQUENCE [LARGE SCALE GENOMIC DNA]</scope>
    <source>
        <strain evidence="6 7">CBS 43764</strain>
    </source>
</reference>
<evidence type="ECO:0000256" key="2">
    <source>
        <dbReference type="PROSITE-ProRule" id="PRU00285"/>
    </source>
</evidence>
<dbReference type="OrthoDB" id="5511210at2759"/>
<dbReference type="InParanoid" id="A0A0D1XQB6"/>
<comment type="similarity">
    <text evidence="2 3">Belongs to the small heat shock protein (HSP20) family.</text>
</comment>
<evidence type="ECO:0000256" key="3">
    <source>
        <dbReference type="RuleBase" id="RU003616"/>
    </source>
</evidence>
<dbReference type="PANTHER" id="PTHR11527">
    <property type="entry name" value="HEAT-SHOCK PROTEIN 20 FAMILY MEMBER"/>
    <property type="match status" value="1"/>
</dbReference>
<feature type="compositionally biased region" description="Pro residues" evidence="4">
    <location>
        <begin position="73"/>
        <end position="89"/>
    </location>
</feature>
<accession>A0A0D1XQB6</accession>
<evidence type="ECO:0000256" key="1">
    <source>
        <dbReference type="ARBA" id="ARBA00023016"/>
    </source>
</evidence>
<dbReference type="InterPro" id="IPR008978">
    <property type="entry name" value="HSP20-like_chaperone"/>
</dbReference>
<sequence>MPSLRYINQSAPFWDFVANMEREGINHPFFGGRHRDGSDSEGETPFGFGPWGMFPHRPHPHPHHGPGHHHHGVPPPPPPPGADVPPPPFTEAEGSPETVQNEKGEPSNKAPEQDGADGPQHRGRCGPGGHGRRGHCGSKRGGPHGFGGRGPFGRGGFPFGPFAQFWNEDKGESDGTFKPEADVFDTETAYVVHLSVPGAKKEDISVTWDAEKSELAVSGIVHRPGDEEFLKTLAMDERKVGLFERKIRLGTPVNPAQVDVDAISAKLEDGILRVEVPKQDKDYVEVKMVDIE</sequence>
<keyword evidence="7" id="KW-1185">Reference proteome</keyword>
<dbReference type="STRING" id="253628.A0A0D1XQB6"/>
<dbReference type="EMBL" id="KN847539">
    <property type="protein sequence ID" value="KIW04801.1"/>
    <property type="molecule type" value="Genomic_DNA"/>
</dbReference>
<feature type="region of interest" description="Disordered" evidence="4">
    <location>
        <begin position="29"/>
        <end position="179"/>
    </location>
</feature>
<feature type="compositionally biased region" description="Basic residues" evidence="4">
    <location>
        <begin position="130"/>
        <end position="142"/>
    </location>
</feature>
<dbReference type="InterPro" id="IPR031107">
    <property type="entry name" value="Small_HSP"/>
</dbReference>
<dbReference type="GeneID" id="27311960"/>
<dbReference type="VEuPathDB" id="FungiDB:PV09_03987"/>
<feature type="compositionally biased region" description="Gly residues" evidence="4">
    <location>
        <begin position="143"/>
        <end position="158"/>
    </location>
</feature>
<organism evidence="6 7">
    <name type="scientific">Verruconis gallopava</name>
    <dbReference type="NCBI Taxonomy" id="253628"/>
    <lineage>
        <taxon>Eukaryota</taxon>
        <taxon>Fungi</taxon>
        <taxon>Dikarya</taxon>
        <taxon>Ascomycota</taxon>
        <taxon>Pezizomycotina</taxon>
        <taxon>Dothideomycetes</taxon>
        <taxon>Pleosporomycetidae</taxon>
        <taxon>Venturiales</taxon>
        <taxon>Sympoventuriaceae</taxon>
        <taxon>Verruconis</taxon>
    </lineage>
</organism>
<dbReference type="AlphaFoldDB" id="A0A0D1XQB6"/>
<dbReference type="InterPro" id="IPR002068">
    <property type="entry name" value="A-crystallin/Hsp20_dom"/>
</dbReference>
<feature type="domain" description="SHSP" evidence="5">
    <location>
        <begin position="172"/>
        <end position="292"/>
    </location>
</feature>
<name>A0A0D1XQB6_9PEZI</name>
<dbReference type="Proteomes" id="UP000053259">
    <property type="component" value="Unassembled WGS sequence"/>
</dbReference>
<dbReference type="Pfam" id="PF00011">
    <property type="entry name" value="HSP20"/>
    <property type="match status" value="1"/>
</dbReference>
<dbReference type="RefSeq" id="XP_016214670.1">
    <property type="nucleotide sequence ID" value="XM_016357266.1"/>
</dbReference>
<dbReference type="Gene3D" id="2.60.40.790">
    <property type="match status" value="1"/>
</dbReference>
<evidence type="ECO:0000256" key="4">
    <source>
        <dbReference type="SAM" id="MobiDB-lite"/>
    </source>
</evidence>
<evidence type="ECO:0000313" key="7">
    <source>
        <dbReference type="Proteomes" id="UP000053259"/>
    </source>
</evidence>
<evidence type="ECO:0000259" key="5">
    <source>
        <dbReference type="PROSITE" id="PS01031"/>
    </source>
</evidence>
<protein>
    <recommendedName>
        <fullName evidence="5">SHSP domain-containing protein</fullName>
    </recommendedName>
</protein>
<gene>
    <name evidence="6" type="ORF">PV09_03987</name>
</gene>
<keyword evidence="1" id="KW-0346">Stress response</keyword>
<dbReference type="CDD" id="cd06464">
    <property type="entry name" value="ACD_sHsps-like"/>
    <property type="match status" value="1"/>
</dbReference>
<evidence type="ECO:0000313" key="6">
    <source>
        <dbReference type="EMBL" id="KIW04801.1"/>
    </source>
</evidence>
<dbReference type="SUPFAM" id="SSF49764">
    <property type="entry name" value="HSP20-like chaperones"/>
    <property type="match status" value="1"/>
</dbReference>
<feature type="compositionally biased region" description="Basic and acidic residues" evidence="4">
    <location>
        <begin position="167"/>
        <end position="179"/>
    </location>
</feature>
<dbReference type="HOGENOM" id="CLU_046737_0_0_1"/>
<proteinExistence type="inferred from homology"/>